<dbReference type="SUPFAM" id="SSF51430">
    <property type="entry name" value="NAD(P)-linked oxidoreductase"/>
    <property type="match status" value="1"/>
</dbReference>
<sequence length="311" mass="34423">MVFEPAAPPASELARYRILSPRCSLRVSPIWIGGMSFGDSDWASILGKMEKSAVFELLDYYRSQGGNFIDLANAYHNGQSEEWWTYDTTIEEVMTYLNDLVTAGKVTYLGISNTPAWIVSKANQYAQDHGLRQFVVYQGRYSPLNRELERDIFGLCEHDGMAMAHWGVLGQGSFGNQPPNSGNTDRRTMVADEERLTRARDVIGKIAKAKSQQTKTDVSMAGVVIAWAIKKAPYSYPIIGMRSINTLKANIAALSISLTEDEMIAIDDAAAGDPMDRGWPGNFAAPTVTHGQIKGPWDLWFTSTECHIVGQ</sequence>
<proteinExistence type="inferred from homology"/>
<dbReference type="GeneID" id="28735140"/>
<accession>A0A0N1HG91</accession>
<keyword evidence="2" id="KW-0560">Oxidoreductase</keyword>
<evidence type="ECO:0000313" key="5">
    <source>
        <dbReference type="EMBL" id="KPI34385.1"/>
    </source>
</evidence>
<evidence type="ECO:0000256" key="1">
    <source>
        <dbReference type="ARBA" id="ARBA00022857"/>
    </source>
</evidence>
<dbReference type="AlphaFoldDB" id="A0A0N1HG91"/>
<keyword evidence="1" id="KW-0521">NADP</keyword>
<evidence type="ECO:0000256" key="2">
    <source>
        <dbReference type="ARBA" id="ARBA00023002"/>
    </source>
</evidence>
<dbReference type="InterPro" id="IPR050523">
    <property type="entry name" value="AKR_Detox_Biosynth"/>
</dbReference>
<keyword evidence="6" id="KW-1185">Reference proteome</keyword>
<reference evidence="5 6" key="1">
    <citation type="submission" date="2015-06" db="EMBL/GenBank/DDBJ databases">
        <title>Draft genome of the ant-associated black yeast Phialophora attae CBS 131958.</title>
        <authorList>
            <person name="Moreno L.F."/>
            <person name="Stielow B.J."/>
            <person name="de Hoog S."/>
            <person name="Vicente V.A."/>
            <person name="Weiss V.A."/>
            <person name="de Vries M."/>
            <person name="Cruz L.M."/>
            <person name="Souza E.M."/>
        </authorList>
    </citation>
    <scope>NUCLEOTIDE SEQUENCE [LARGE SCALE GENOMIC DNA]</scope>
    <source>
        <strain evidence="5 6">CBS 131958</strain>
    </source>
</reference>
<evidence type="ECO:0000259" key="4">
    <source>
        <dbReference type="Pfam" id="PF00248"/>
    </source>
</evidence>
<feature type="domain" description="NADP-dependent oxidoreductase" evidence="4">
    <location>
        <begin position="83"/>
        <end position="269"/>
    </location>
</feature>
<gene>
    <name evidence="5" type="ORF">AB675_3229</name>
</gene>
<dbReference type="RefSeq" id="XP_017994348.1">
    <property type="nucleotide sequence ID" value="XM_018143260.1"/>
</dbReference>
<dbReference type="VEuPathDB" id="FungiDB:AB675_3229"/>
<dbReference type="Gene3D" id="3.20.20.100">
    <property type="entry name" value="NADP-dependent oxidoreductase domain"/>
    <property type="match status" value="2"/>
</dbReference>
<dbReference type="Pfam" id="PF00248">
    <property type="entry name" value="Aldo_ket_red"/>
    <property type="match status" value="1"/>
</dbReference>
<dbReference type="STRING" id="1664694.A0A0N1HG91"/>
<comment type="similarity">
    <text evidence="3">Belongs to the aldo/keto reductase family. Aldo/keto reductase 2 subfamily.</text>
</comment>
<protein>
    <submittedName>
        <fullName evidence="5">Norsolorinic acid B</fullName>
    </submittedName>
</protein>
<dbReference type="PANTHER" id="PTHR43364:SF7">
    <property type="entry name" value="NADP-DEPENDENT OXIDOREDUCTASE DOMAIN-CONTAINING PROTEIN-RELATED"/>
    <property type="match status" value="1"/>
</dbReference>
<dbReference type="EMBL" id="LFJN01000062">
    <property type="protein sequence ID" value="KPI34385.1"/>
    <property type="molecule type" value="Genomic_DNA"/>
</dbReference>
<dbReference type="OrthoDB" id="48988at2759"/>
<evidence type="ECO:0000256" key="3">
    <source>
        <dbReference type="ARBA" id="ARBA00038157"/>
    </source>
</evidence>
<dbReference type="PANTHER" id="PTHR43364">
    <property type="entry name" value="NADH-SPECIFIC METHYLGLYOXAL REDUCTASE-RELATED"/>
    <property type="match status" value="1"/>
</dbReference>
<dbReference type="InterPro" id="IPR023210">
    <property type="entry name" value="NADP_OxRdtase_dom"/>
</dbReference>
<dbReference type="GO" id="GO:0016491">
    <property type="term" value="F:oxidoreductase activity"/>
    <property type="evidence" value="ECO:0007669"/>
    <property type="project" value="UniProtKB-KW"/>
</dbReference>
<dbReference type="Proteomes" id="UP000038010">
    <property type="component" value="Unassembled WGS sequence"/>
</dbReference>
<evidence type="ECO:0000313" key="6">
    <source>
        <dbReference type="Proteomes" id="UP000038010"/>
    </source>
</evidence>
<organism evidence="5 6">
    <name type="scientific">Cyphellophora attinorum</name>
    <dbReference type="NCBI Taxonomy" id="1664694"/>
    <lineage>
        <taxon>Eukaryota</taxon>
        <taxon>Fungi</taxon>
        <taxon>Dikarya</taxon>
        <taxon>Ascomycota</taxon>
        <taxon>Pezizomycotina</taxon>
        <taxon>Eurotiomycetes</taxon>
        <taxon>Chaetothyriomycetidae</taxon>
        <taxon>Chaetothyriales</taxon>
        <taxon>Cyphellophoraceae</taxon>
        <taxon>Cyphellophora</taxon>
    </lineage>
</organism>
<dbReference type="InterPro" id="IPR036812">
    <property type="entry name" value="NAD(P)_OxRdtase_dom_sf"/>
</dbReference>
<name>A0A0N1HG91_9EURO</name>
<comment type="caution">
    <text evidence="5">The sequence shown here is derived from an EMBL/GenBank/DDBJ whole genome shotgun (WGS) entry which is preliminary data.</text>
</comment>